<reference evidence="1" key="1">
    <citation type="submission" date="2021-02" db="EMBL/GenBank/DDBJ databases">
        <authorList>
            <person name="Nowell W R."/>
        </authorList>
    </citation>
    <scope>NUCLEOTIDE SEQUENCE</scope>
</reference>
<sequence length="148" mass="17242">MIVNNNFLNANGYYAVVLEYNTTYKYGINESTWMSGTSDFKLFKMATTPIPREDSFLDIKSNSVIVSMMWPREIPIFKLDTYVKLNDRDTTLPIETVSNGTYLISKYRFDNLLPDTNYNLTTNFTRKYLPDVLHSSRESSGIIRTLRY</sequence>
<gene>
    <name evidence="1" type="ORF">OKA104_LOCUS41520</name>
</gene>
<accession>A0A820CB92</accession>
<dbReference type="EMBL" id="CAJOAY010009812">
    <property type="protein sequence ID" value="CAF4211081.1"/>
    <property type="molecule type" value="Genomic_DNA"/>
</dbReference>
<name>A0A820CB92_9BILA</name>
<evidence type="ECO:0000313" key="2">
    <source>
        <dbReference type="Proteomes" id="UP000663881"/>
    </source>
</evidence>
<protein>
    <submittedName>
        <fullName evidence="1">Uncharacterized protein</fullName>
    </submittedName>
</protein>
<dbReference type="AlphaFoldDB" id="A0A820CB92"/>
<dbReference type="Proteomes" id="UP000663881">
    <property type="component" value="Unassembled WGS sequence"/>
</dbReference>
<proteinExistence type="predicted"/>
<organism evidence="1 2">
    <name type="scientific">Adineta steineri</name>
    <dbReference type="NCBI Taxonomy" id="433720"/>
    <lineage>
        <taxon>Eukaryota</taxon>
        <taxon>Metazoa</taxon>
        <taxon>Spiralia</taxon>
        <taxon>Gnathifera</taxon>
        <taxon>Rotifera</taxon>
        <taxon>Eurotatoria</taxon>
        <taxon>Bdelloidea</taxon>
        <taxon>Adinetida</taxon>
        <taxon>Adinetidae</taxon>
        <taxon>Adineta</taxon>
    </lineage>
</organism>
<evidence type="ECO:0000313" key="1">
    <source>
        <dbReference type="EMBL" id="CAF4211081.1"/>
    </source>
</evidence>
<comment type="caution">
    <text evidence="1">The sequence shown here is derived from an EMBL/GenBank/DDBJ whole genome shotgun (WGS) entry which is preliminary data.</text>
</comment>